<organism evidence="1">
    <name type="scientific">Xenorhabdus bovienii str. puntauvense</name>
    <dbReference type="NCBI Taxonomy" id="1398201"/>
    <lineage>
        <taxon>Bacteria</taxon>
        <taxon>Pseudomonadati</taxon>
        <taxon>Pseudomonadota</taxon>
        <taxon>Gammaproteobacteria</taxon>
        <taxon>Enterobacterales</taxon>
        <taxon>Morganellaceae</taxon>
        <taxon>Xenorhabdus</taxon>
    </lineage>
</organism>
<name>A0A077NK65_XENBV</name>
<evidence type="ECO:0000313" key="1">
    <source>
        <dbReference type="EMBL" id="CDG98265.1"/>
    </source>
</evidence>
<proteinExistence type="predicted"/>
<reference evidence="1" key="1">
    <citation type="submission" date="2013-07" db="EMBL/GenBank/DDBJ databases">
        <title>Sub-species coevolution in mutualistic symbiosis.</title>
        <authorList>
            <person name="Murfin K."/>
            <person name="Klassen J."/>
            <person name="Lee M."/>
            <person name="Forst S."/>
            <person name="Stock P."/>
            <person name="Goodrich-Blair H."/>
        </authorList>
    </citation>
    <scope>NUCLEOTIDE SEQUENCE [LARGE SCALE GENOMIC DNA]</scope>
    <source>
        <strain evidence="1">Puntauvense</strain>
    </source>
</reference>
<comment type="caution">
    <text evidence="1">The sequence shown here is derived from an EMBL/GenBank/DDBJ whole genome shotgun (WGS) entry which is preliminary data.</text>
</comment>
<dbReference type="EMBL" id="CBSW010000222">
    <property type="protein sequence ID" value="CDG98265.1"/>
    <property type="molecule type" value="Genomic_DNA"/>
</dbReference>
<gene>
    <name evidence="1" type="ORF">XBP1_2990049</name>
</gene>
<dbReference type="HOGENOM" id="CLU_3334962_0_0_6"/>
<sequence>MLLEMVHGGFQARTKKVVIHQSERLLSDVEAKNVLNIS</sequence>
<dbReference type="AlphaFoldDB" id="A0A077NK65"/>
<dbReference type="Proteomes" id="UP000028511">
    <property type="component" value="Unassembled WGS sequence"/>
</dbReference>
<accession>A0A077NK65</accession>
<protein>
    <submittedName>
        <fullName evidence="1">Uncharacterized protein</fullName>
    </submittedName>
</protein>